<accession>A0A315A2I2</accession>
<dbReference type="OrthoDB" id="5835829at2759"/>
<dbReference type="STRING" id="2094558.A0A315A2I2"/>
<name>A0A315A2I2_PRUYE</name>
<comment type="similarity">
    <text evidence="1">Belongs to the UDP-glycosyltransferase family.</text>
</comment>
<dbReference type="AlphaFoldDB" id="A0A315A2I2"/>
<evidence type="ECO:0000256" key="1">
    <source>
        <dbReference type="ARBA" id="ARBA00009995"/>
    </source>
</evidence>
<proteinExistence type="inferred from homology"/>
<reference evidence="4 5" key="1">
    <citation type="submission" date="2018-02" db="EMBL/GenBank/DDBJ databases">
        <title>Draft genome of wild Prunus yedoensis var. nudiflora.</title>
        <authorList>
            <person name="Baek S."/>
            <person name="Kim J.-H."/>
            <person name="Choi K."/>
            <person name="Kim G.-B."/>
            <person name="Cho A."/>
            <person name="Jang H."/>
            <person name="Shin C.-H."/>
            <person name="Yu H.-J."/>
            <person name="Mun J.-H."/>
        </authorList>
    </citation>
    <scope>NUCLEOTIDE SEQUENCE [LARGE SCALE GENOMIC DNA]</scope>
    <source>
        <strain evidence="5">cv. Jeju island</strain>
        <tissue evidence="4">Leaf</tissue>
    </source>
</reference>
<gene>
    <name evidence="4" type="ORF">Pyn_16470</name>
</gene>
<evidence type="ECO:0000256" key="3">
    <source>
        <dbReference type="ARBA" id="ARBA00022679"/>
    </source>
</evidence>
<dbReference type="CDD" id="cd03784">
    <property type="entry name" value="GT1_Gtf-like"/>
    <property type="match status" value="1"/>
</dbReference>
<dbReference type="Proteomes" id="UP000250321">
    <property type="component" value="Unassembled WGS sequence"/>
</dbReference>
<evidence type="ECO:0000256" key="2">
    <source>
        <dbReference type="ARBA" id="ARBA00022676"/>
    </source>
</evidence>
<dbReference type="GO" id="GO:0035251">
    <property type="term" value="F:UDP-glucosyltransferase activity"/>
    <property type="evidence" value="ECO:0007669"/>
    <property type="project" value="TreeGrafter"/>
</dbReference>
<comment type="caution">
    <text evidence="4">The sequence shown here is derived from an EMBL/GenBank/DDBJ whole genome shotgun (WGS) entry which is preliminary data.</text>
</comment>
<keyword evidence="3 4" id="KW-0808">Transferase</keyword>
<dbReference type="EMBL" id="PJQY01000735">
    <property type="protein sequence ID" value="PQQ08346.1"/>
    <property type="molecule type" value="Genomic_DNA"/>
</dbReference>
<dbReference type="PANTHER" id="PTHR48047:SF135">
    <property type="entry name" value="GLYCOSYLTRANSFERASE"/>
    <property type="match status" value="1"/>
</dbReference>
<evidence type="ECO:0000313" key="4">
    <source>
        <dbReference type="EMBL" id="PQQ08346.1"/>
    </source>
</evidence>
<sequence length="440" mass="49357">MAPGHMKPTIAMAKLFASRGIKTTIISTPQNVAFFSKTIERSKDSGFEIGVLLLKFPSVKVGLPGGCKCGHMVETREELQKFMKATSLLDQQLVKLLEEHQPNCLVADNCFPWTTDLAAKFGIPRLVFHGINFISLCISQHLIKMDSSTLLKSDSEALLIPDLPYEIKLARTHIPNYLKEETELRNFLEWTAETERKSYGVVVNSFYELEPAYADHYRKFLGIKAWHIGPTFLCNKDTYASLDEHECLKWLNSKTPNSVVYVSFGSVIKFGDAQLLEIALGLEASGQQFIWVVKKEKSDEGKKEDWLPEGFEKRVEGRERTCSKRVGSTVIEAVSAGVPMATWPAFSDQFYNEKLVTQILGIGVGVGVQKWELFGGEKVGKRNIERVVTQIMVGEKAEEMRSRAKRLGELARKSVEEDGSSYKDLNALIQELGLHSTTPN</sequence>
<protein>
    <submittedName>
        <fullName evidence="4">UDP-glucose flavonoid 3-O-glucosyltransferase 7</fullName>
    </submittedName>
</protein>
<evidence type="ECO:0000313" key="5">
    <source>
        <dbReference type="Proteomes" id="UP000250321"/>
    </source>
</evidence>
<keyword evidence="2" id="KW-0328">Glycosyltransferase</keyword>
<keyword evidence="5" id="KW-1185">Reference proteome</keyword>
<organism evidence="4 5">
    <name type="scientific">Prunus yedoensis var. nudiflora</name>
    <dbReference type="NCBI Taxonomy" id="2094558"/>
    <lineage>
        <taxon>Eukaryota</taxon>
        <taxon>Viridiplantae</taxon>
        <taxon>Streptophyta</taxon>
        <taxon>Embryophyta</taxon>
        <taxon>Tracheophyta</taxon>
        <taxon>Spermatophyta</taxon>
        <taxon>Magnoliopsida</taxon>
        <taxon>eudicotyledons</taxon>
        <taxon>Gunneridae</taxon>
        <taxon>Pentapetalae</taxon>
        <taxon>rosids</taxon>
        <taxon>fabids</taxon>
        <taxon>Rosales</taxon>
        <taxon>Rosaceae</taxon>
        <taxon>Amygdaloideae</taxon>
        <taxon>Amygdaleae</taxon>
        <taxon>Prunus</taxon>
    </lineage>
</organism>
<dbReference type="PANTHER" id="PTHR48047">
    <property type="entry name" value="GLYCOSYLTRANSFERASE"/>
    <property type="match status" value="1"/>
</dbReference>
<dbReference type="Pfam" id="PF00201">
    <property type="entry name" value="UDPGT"/>
    <property type="match status" value="1"/>
</dbReference>
<dbReference type="InterPro" id="IPR002213">
    <property type="entry name" value="UDP_glucos_trans"/>
</dbReference>
<dbReference type="SUPFAM" id="SSF53756">
    <property type="entry name" value="UDP-Glycosyltransferase/glycogen phosphorylase"/>
    <property type="match status" value="1"/>
</dbReference>
<dbReference type="Gene3D" id="3.40.50.2000">
    <property type="entry name" value="Glycogen Phosphorylase B"/>
    <property type="match status" value="4"/>
</dbReference>